<keyword evidence="8" id="KW-1185">Reference proteome</keyword>
<protein>
    <submittedName>
        <fullName evidence="7">Pyridine nucleotide-disulphide oxidoreductase</fullName>
    </submittedName>
</protein>
<evidence type="ECO:0000256" key="1">
    <source>
        <dbReference type="ARBA" id="ARBA00001974"/>
    </source>
</evidence>
<proteinExistence type="predicted"/>
<dbReference type="SUPFAM" id="SSF55424">
    <property type="entry name" value="FAD/NAD-linked reductases, dimerisation (C-terminal) domain"/>
    <property type="match status" value="1"/>
</dbReference>
<feature type="domain" description="FAD/NAD(P)-binding" evidence="6">
    <location>
        <begin position="32"/>
        <end position="326"/>
    </location>
</feature>
<dbReference type="InterPro" id="IPR036188">
    <property type="entry name" value="FAD/NAD-bd_sf"/>
</dbReference>
<organism evidence="7 8">
    <name type="scientific">Amycolatopsis xylanica</name>
    <dbReference type="NCBI Taxonomy" id="589385"/>
    <lineage>
        <taxon>Bacteria</taxon>
        <taxon>Bacillati</taxon>
        <taxon>Actinomycetota</taxon>
        <taxon>Actinomycetes</taxon>
        <taxon>Pseudonocardiales</taxon>
        <taxon>Pseudonocardiaceae</taxon>
        <taxon>Amycolatopsis</taxon>
    </lineage>
</organism>
<dbReference type="Gene3D" id="3.30.390.30">
    <property type="match status" value="1"/>
</dbReference>
<keyword evidence="3" id="KW-0274">FAD</keyword>
<evidence type="ECO:0000256" key="3">
    <source>
        <dbReference type="ARBA" id="ARBA00022827"/>
    </source>
</evidence>
<reference evidence="7 8" key="1">
    <citation type="submission" date="2016-10" db="EMBL/GenBank/DDBJ databases">
        <authorList>
            <person name="de Groot N.N."/>
        </authorList>
    </citation>
    <scope>NUCLEOTIDE SEQUENCE [LARGE SCALE GENOMIC DNA]</scope>
    <source>
        <strain evidence="7 8">CPCC 202699</strain>
    </source>
</reference>
<dbReference type="InterPro" id="IPR050446">
    <property type="entry name" value="FAD-oxidoreductase/Apoptosis"/>
</dbReference>
<evidence type="ECO:0000256" key="5">
    <source>
        <dbReference type="SAM" id="MobiDB-lite"/>
    </source>
</evidence>
<evidence type="ECO:0000313" key="7">
    <source>
        <dbReference type="EMBL" id="SDZ24974.1"/>
    </source>
</evidence>
<evidence type="ECO:0000256" key="4">
    <source>
        <dbReference type="ARBA" id="ARBA00023002"/>
    </source>
</evidence>
<dbReference type="Proteomes" id="UP000199515">
    <property type="component" value="Unassembled WGS sequence"/>
</dbReference>
<feature type="region of interest" description="Disordered" evidence="5">
    <location>
        <begin position="1"/>
        <end position="27"/>
    </location>
</feature>
<dbReference type="GO" id="GO:0016651">
    <property type="term" value="F:oxidoreductase activity, acting on NAD(P)H"/>
    <property type="evidence" value="ECO:0007669"/>
    <property type="project" value="TreeGrafter"/>
</dbReference>
<dbReference type="STRING" id="589385.SAMN05421504_11184"/>
<dbReference type="Gene3D" id="3.50.50.60">
    <property type="entry name" value="FAD/NAD(P)-binding domain"/>
    <property type="match status" value="2"/>
</dbReference>
<evidence type="ECO:0000256" key="2">
    <source>
        <dbReference type="ARBA" id="ARBA00022630"/>
    </source>
</evidence>
<dbReference type="AlphaFoldDB" id="A0A1H3RGV7"/>
<comment type="cofactor">
    <cofactor evidence="1">
        <name>FAD</name>
        <dbReference type="ChEBI" id="CHEBI:57692"/>
    </cofactor>
</comment>
<dbReference type="InterPro" id="IPR016156">
    <property type="entry name" value="FAD/NAD-linked_Rdtase_dimer_sf"/>
</dbReference>
<evidence type="ECO:0000313" key="8">
    <source>
        <dbReference type="Proteomes" id="UP000199515"/>
    </source>
</evidence>
<accession>A0A1H3RGV7</accession>
<dbReference type="GO" id="GO:0005737">
    <property type="term" value="C:cytoplasm"/>
    <property type="evidence" value="ECO:0007669"/>
    <property type="project" value="TreeGrafter"/>
</dbReference>
<dbReference type="PRINTS" id="PR00368">
    <property type="entry name" value="FADPNR"/>
</dbReference>
<name>A0A1H3RGV7_9PSEU</name>
<dbReference type="InterPro" id="IPR023753">
    <property type="entry name" value="FAD/NAD-binding_dom"/>
</dbReference>
<dbReference type="PANTHER" id="PTHR43557">
    <property type="entry name" value="APOPTOSIS-INDUCING FACTOR 1"/>
    <property type="match status" value="1"/>
</dbReference>
<dbReference type="SUPFAM" id="SSF51905">
    <property type="entry name" value="FAD/NAD(P)-binding domain"/>
    <property type="match status" value="2"/>
</dbReference>
<gene>
    <name evidence="7" type="ORF">SAMN05421504_11184</name>
</gene>
<evidence type="ECO:0000259" key="6">
    <source>
        <dbReference type="Pfam" id="PF07992"/>
    </source>
</evidence>
<sequence>MPSRTPFSAPDAVSRPGAPGTRETMVGNDERFVLIGGGPAALSAARAYREAGGSGQVRILSADTEAPYFRPPLSKEFLRGDATDDDLPIESPEFYRDQRIDLSLRTEVTALDTEARTVTTSGGEVIDYTTCLLATGSEPARPPIPGADHPDVLTLRTAADSRRLREAADGVRSAVVVGAGFIGCEAAASLSRLGLQVTMICPEPFPQHARLGEDAGRELARWLKLEGVSVLTGTELLAIEDGTRIRTDLIPVLDVGFVLLATGVQPRVELAEKAGLDIGKGRVRTDEHLRASARGVFAAGDLAFAHNTAAARALKVEHWGEAEKMGGIAGRTAAGAPAAWDSVPGFWSTIGDRTLKYAAWGDGFDEARFIKHDNGFTVWYGRGGTTVGVLTHEADDDYERGSDLVERGAPLTEVVSVPAG</sequence>
<dbReference type="Pfam" id="PF07992">
    <property type="entry name" value="Pyr_redox_2"/>
    <property type="match status" value="1"/>
</dbReference>
<keyword evidence="4" id="KW-0560">Oxidoreductase</keyword>
<dbReference type="PRINTS" id="PR00411">
    <property type="entry name" value="PNDRDTASEI"/>
</dbReference>
<dbReference type="EMBL" id="FNON01000011">
    <property type="protein sequence ID" value="SDZ24974.1"/>
    <property type="molecule type" value="Genomic_DNA"/>
</dbReference>
<keyword evidence="2" id="KW-0285">Flavoprotein</keyword>
<dbReference type="PANTHER" id="PTHR43557:SF2">
    <property type="entry name" value="RIESKE DOMAIN-CONTAINING PROTEIN-RELATED"/>
    <property type="match status" value="1"/>
</dbReference>